<evidence type="ECO:0000313" key="2">
    <source>
        <dbReference type="EMBL" id="GFP36251.1"/>
    </source>
</evidence>
<dbReference type="EMBL" id="BLSB01000517">
    <property type="protein sequence ID" value="GFP36251.1"/>
    <property type="molecule type" value="Genomic_DNA"/>
</dbReference>
<comment type="caution">
    <text evidence="2">The sequence shown here is derived from an EMBL/GenBank/DDBJ whole genome shotgun (WGS) entry which is preliminary data.</text>
</comment>
<sequence>MANCSCLPIEALLKEMIKEIASLKLGQSLTGYVASTGELVVIPDISADARYTLVSPTEAGLRSFAAAPLRSGTKVLGVLGIASRAKSKFPDQEATLLGVLGSQIGMAIEKTQLYQQSKLEQEEIALVNKLTRIVTSSLDIEEVYEAFADELRKSMPVDWASIVLI</sequence>
<dbReference type="Pfam" id="PF13185">
    <property type="entry name" value="GAF_2"/>
    <property type="match status" value="1"/>
</dbReference>
<protein>
    <recommendedName>
        <fullName evidence="1">GAF domain-containing protein</fullName>
    </recommendedName>
</protein>
<reference evidence="2 3" key="1">
    <citation type="journal article" date="2020" name="Front. Microbiol.">
        <title>Single-cell genomics of novel Actinobacteria with the Wood-Ljungdahl pathway discovered in a serpentinizing system.</title>
        <authorList>
            <person name="Merino N."/>
            <person name="Kawai M."/>
            <person name="Boyd E.S."/>
            <person name="Colman D.R."/>
            <person name="McGlynn S.E."/>
            <person name="Nealson K.H."/>
            <person name="Kurokawa K."/>
            <person name="Hongoh Y."/>
        </authorList>
    </citation>
    <scope>NUCLEOTIDE SEQUENCE [LARGE SCALE GENOMIC DNA]</scope>
    <source>
        <strain evidence="2 3">S43</strain>
    </source>
</reference>
<dbReference type="Proteomes" id="UP000576480">
    <property type="component" value="Unassembled WGS sequence"/>
</dbReference>
<dbReference type="InterPro" id="IPR003018">
    <property type="entry name" value="GAF"/>
</dbReference>
<accession>A0A6V8Q003</accession>
<feature type="non-terminal residue" evidence="2">
    <location>
        <position position="165"/>
    </location>
</feature>
<proteinExistence type="predicted"/>
<gene>
    <name evidence="2" type="ORF">HKBW3S43_02039</name>
</gene>
<dbReference type="InterPro" id="IPR029016">
    <property type="entry name" value="GAF-like_dom_sf"/>
</dbReference>
<organism evidence="2 3">
    <name type="scientific">Candidatus Hakubella thermalkaliphila</name>
    <dbReference type="NCBI Taxonomy" id="2754717"/>
    <lineage>
        <taxon>Bacteria</taxon>
        <taxon>Bacillati</taxon>
        <taxon>Actinomycetota</taxon>
        <taxon>Actinomycetota incertae sedis</taxon>
        <taxon>Candidatus Hakubellales</taxon>
        <taxon>Candidatus Hakubellaceae</taxon>
        <taxon>Candidatus Hakubella</taxon>
    </lineage>
</organism>
<dbReference type="SMART" id="SM00065">
    <property type="entry name" value="GAF"/>
    <property type="match status" value="1"/>
</dbReference>
<dbReference type="AlphaFoldDB" id="A0A6V8Q003"/>
<name>A0A6V8Q003_9ACTN</name>
<evidence type="ECO:0000259" key="1">
    <source>
        <dbReference type="SMART" id="SM00065"/>
    </source>
</evidence>
<dbReference type="SUPFAM" id="SSF55781">
    <property type="entry name" value="GAF domain-like"/>
    <property type="match status" value="2"/>
</dbReference>
<dbReference type="Gene3D" id="3.30.450.40">
    <property type="match status" value="2"/>
</dbReference>
<evidence type="ECO:0000313" key="3">
    <source>
        <dbReference type="Proteomes" id="UP000576480"/>
    </source>
</evidence>
<feature type="domain" description="GAF" evidence="1">
    <location>
        <begin position="8"/>
        <end position="118"/>
    </location>
</feature>